<dbReference type="EMBL" id="SRLO01002092">
    <property type="protein sequence ID" value="TNN33909.1"/>
    <property type="molecule type" value="Genomic_DNA"/>
</dbReference>
<accession>A0A4Z2EYG8</accession>
<reference evidence="1 2" key="1">
    <citation type="submission" date="2019-03" db="EMBL/GenBank/DDBJ databases">
        <title>First draft genome of Liparis tanakae, snailfish: a comprehensive survey of snailfish specific genes.</title>
        <authorList>
            <person name="Kim W."/>
            <person name="Song I."/>
            <person name="Jeong J.-H."/>
            <person name="Kim D."/>
            <person name="Kim S."/>
            <person name="Ryu S."/>
            <person name="Song J.Y."/>
            <person name="Lee S.K."/>
        </authorList>
    </citation>
    <scope>NUCLEOTIDE SEQUENCE [LARGE SCALE GENOMIC DNA]</scope>
    <source>
        <tissue evidence="1">Muscle</tissue>
    </source>
</reference>
<evidence type="ECO:0000313" key="2">
    <source>
        <dbReference type="Proteomes" id="UP000314294"/>
    </source>
</evidence>
<proteinExistence type="predicted"/>
<sequence>MILLFKDMINLINLGMPTTNSEVAGPTRDVGGLINLTNKKRYSQTGGCAAPVLIGEGGGWRFKPSHHHHPATAERKQKLFKKTRNGCGGFFDGAVALFVLPGHRIGVTERHTAADVATDVHF</sequence>
<organism evidence="1 2">
    <name type="scientific">Liparis tanakae</name>
    <name type="common">Tanaka's snailfish</name>
    <dbReference type="NCBI Taxonomy" id="230148"/>
    <lineage>
        <taxon>Eukaryota</taxon>
        <taxon>Metazoa</taxon>
        <taxon>Chordata</taxon>
        <taxon>Craniata</taxon>
        <taxon>Vertebrata</taxon>
        <taxon>Euteleostomi</taxon>
        <taxon>Actinopterygii</taxon>
        <taxon>Neopterygii</taxon>
        <taxon>Teleostei</taxon>
        <taxon>Neoteleostei</taxon>
        <taxon>Acanthomorphata</taxon>
        <taxon>Eupercaria</taxon>
        <taxon>Perciformes</taxon>
        <taxon>Cottioidei</taxon>
        <taxon>Cottales</taxon>
        <taxon>Liparidae</taxon>
        <taxon>Liparis</taxon>
    </lineage>
</organism>
<keyword evidence="2" id="KW-1185">Reference proteome</keyword>
<gene>
    <name evidence="1" type="ORF">EYF80_055928</name>
</gene>
<dbReference type="Proteomes" id="UP000314294">
    <property type="component" value="Unassembled WGS sequence"/>
</dbReference>
<evidence type="ECO:0000313" key="1">
    <source>
        <dbReference type="EMBL" id="TNN33909.1"/>
    </source>
</evidence>
<name>A0A4Z2EYG8_9TELE</name>
<protein>
    <submittedName>
        <fullName evidence="1">Uncharacterized protein</fullName>
    </submittedName>
</protein>
<comment type="caution">
    <text evidence="1">The sequence shown here is derived from an EMBL/GenBank/DDBJ whole genome shotgun (WGS) entry which is preliminary data.</text>
</comment>
<dbReference type="AlphaFoldDB" id="A0A4Z2EYG8"/>